<keyword evidence="3 5" id="KW-0418">Kinase</keyword>
<dbReference type="EMBL" id="JACRSP010000001">
    <property type="protein sequence ID" value="MBC8535135.1"/>
    <property type="molecule type" value="Genomic_DNA"/>
</dbReference>
<dbReference type="InterPro" id="IPR052700">
    <property type="entry name" value="Carb_kinase_PfkB-like"/>
</dbReference>
<evidence type="ECO:0000256" key="1">
    <source>
        <dbReference type="ARBA" id="ARBA00010688"/>
    </source>
</evidence>
<gene>
    <name evidence="5" type="ORF">H8695_00290</name>
</gene>
<evidence type="ECO:0000313" key="6">
    <source>
        <dbReference type="Proteomes" id="UP000620366"/>
    </source>
</evidence>
<comment type="similarity">
    <text evidence="1">Belongs to the carbohydrate kinase PfkB family.</text>
</comment>
<sequence>MVLRQDAKYALITPTSMGVRITPVNCQSVRVSRLFEMQATSAETNVVNIGASLGLPVKVLTKFVKDSAISDFIRAELRRRGLEFEGAQVEQGGPWGYRHQFNIADSGYGVRGPRVLNDRAGEVGRTLCASDFDIERIFGKEGCQILHLSGLICALSPESSQCCLELARAAKKYGTLISFDVNYRPSFWEGREEQLREVFLEIAQLSDILTGADVLIGDRVGYQPLFEEGAPDEISTEHRIAAVKGMLKKVGAKFPNAGVLTATMREELSANRHLWGAILLFDNEWYVEQLREIEVLDRIGGGDGFMGGLLYGILRQWEPEKWLQFGWACGALAVTVLDDYATPDDEEQLWSIYQGNAKVKR</sequence>
<accession>A0A926DA01</accession>
<evidence type="ECO:0000259" key="4">
    <source>
        <dbReference type="Pfam" id="PF00294"/>
    </source>
</evidence>
<evidence type="ECO:0000256" key="3">
    <source>
        <dbReference type="ARBA" id="ARBA00022777"/>
    </source>
</evidence>
<dbReference type="AlphaFoldDB" id="A0A926DA01"/>
<comment type="caution">
    <text evidence="5">The sequence shown here is derived from an EMBL/GenBank/DDBJ whole genome shotgun (WGS) entry which is preliminary data.</text>
</comment>
<evidence type="ECO:0000256" key="2">
    <source>
        <dbReference type="ARBA" id="ARBA00022679"/>
    </source>
</evidence>
<dbReference type="GO" id="GO:0016301">
    <property type="term" value="F:kinase activity"/>
    <property type="evidence" value="ECO:0007669"/>
    <property type="project" value="UniProtKB-KW"/>
</dbReference>
<name>A0A926DA01_9FIRM</name>
<dbReference type="RefSeq" id="WP_249298773.1">
    <property type="nucleotide sequence ID" value="NZ_JACRSP010000001.1"/>
</dbReference>
<reference evidence="5" key="1">
    <citation type="submission" date="2020-08" db="EMBL/GenBank/DDBJ databases">
        <title>Genome public.</title>
        <authorList>
            <person name="Liu C."/>
            <person name="Sun Q."/>
        </authorList>
    </citation>
    <scope>NUCLEOTIDE SEQUENCE</scope>
    <source>
        <strain evidence="5">BX7</strain>
    </source>
</reference>
<dbReference type="InterPro" id="IPR011611">
    <property type="entry name" value="PfkB_dom"/>
</dbReference>
<dbReference type="PANTHER" id="PTHR43320:SF2">
    <property type="entry name" value="2-DEHYDRO-3-DEOXYGLUCONOKINASE_2-DEHYDRO-3-DEOXYGALACTONOKINASE"/>
    <property type="match status" value="1"/>
</dbReference>
<keyword evidence="6" id="KW-1185">Reference proteome</keyword>
<proteinExistence type="inferred from homology"/>
<keyword evidence="2" id="KW-0808">Transferase</keyword>
<dbReference type="SUPFAM" id="SSF53613">
    <property type="entry name" value="Ribokinase-like"/>
    <property type="match status" value="1"/>
</dbReference>
<dbReference type="InterPro" id="IPR029056">
    <property type="entry name" value="Ribokinase-like"/>
</dbReference>
<feature type="domain" description="Carbohydrate kinase PfkB" evidence="4">
    <location>
        <begin position="281"/>
        <end position="337"/>
    </location>
</feature>
<dbReference type="PANTHER" id="PTHR43320">
    <property type="entry name" value="SUGAR KINASE"/>
    <property type="match status" value="1"/>
</dbReference>
<dbReference type="Pfam" id="PF00294">
    <property type="entry name" value="PfkB"/>
    <property type="match status" value="1"/>
</dbReference>
<evidence type="ECO:0000313" key="5">
    <source>
        <dbReference type="EMBL" id="MBC8535135.1"/>
    </source>
</evidence>
<protein>
    <submittedName>
        <fullName evidence="5">Sugar kinase</fullName>
    </submittedName>
</protein>
<dbReference type="Proteomes" id="UP000620366">
    <property type="component" value="Unassembled WGS sequence"/>
</dbReference>
<dbReference type="Gene3D" id="3.40.1190.20">
    <property type="match status" value="1"/>
</dbReference>
<organism evidence="5 6">
    <name type="scientific">Feifania hominis</name>
    <dbReference type="NCBI Taxonomy" id="2763660"/>
    <lineage>
        <taxon>Bacteria</taxon>
        <taxon>Bacillati</taxon>
        <taxon>Bacillota</taxon>
        <taxon>Clostridia</taxon>
        <taxon>Eubacteriales</taxon>
        <taxon>Feifaniaceae</taxon>
        <taxon>Feifania</taxon>
    </lineage>
</organism>